<feature type="compositionally biased region" description="Basic and acidic residues" evidence="1">
    <location>
        <begin position="27"/>
        <end position="40"/>
    </location>
</feature>
<dbReference type="InterPro" id="IPR048998">
    <property type="entry name" value="STPR"/>
</dbReference>
<feature type="domain" description="STPR" evidence="3">
    <location>
        <begin position="78"/>
        <end position="148"/>
    </location>
</feature>
<feature type="compositionally biased region" description="Basic and acidic residues" evidence="1">
    <location>
        <begin position="232"/>
        <end position="247"/>
    </location>
</feature>
<evidence type="ECO:0000259" key="3">
    <source>
        <dbReference type="Pfam" id="PF21107"/>
    </source>
</evidence>
<dbReference type="Pfam" id="PF14214">
    <property type="entry name" value="Helitron_like_N"/>
    <property type="match status" value="1"/>
</dbReference>
<organism evidence="4 5">
    <name type="scientific">Musca domestica</name>
    <name type="common">House fly</name>
    <dbReference type="NCBI Taxonomy" id="7370"/>
    <lineage>
        <taxon>Eukaryota</taxon>
        <taxon>Metazoa</taxon>
        <taxon>Ecdysozoa</taxon>
        <taxon>Arthropoda</taxon>
        <taxon>Hexapoda</taxon>
        <taxon>Insecta</taxon>
        <taxon>Pterygota</taxon>
        <taxon>Neoptera</taxon>
        <taxon>Endopterygota</taxon>
        <taxon>Diptera</taxon>
        <taxon>Brachycera</taxon>
        <taxon>Muscomorpha</taxon>
        <taxon>Muscoidea</taxon>
        <taxon>Muscidae</taxon>
        <taxon>Musca</taxon>
    </lineage>
</organism>
<feature type="compositionally biased region" description="Low complexity" evidence="1">
    <location>
        <begin position="195"/>
        <end position="206"/>
    </location>
</feature>
<accession>A0ABM3VCZ7</accession>
<dbReference type="Proteomes" id="UP001652621">
    <property type="component" value="Unplaced"/>
</dbReference>
<proteinExistence type="predicted"/>
<feature type="compositionally biased region" description="Low complexity" evidence="1">
    <location>
        <begin position="124"/>
        <end position="133"/>
    </location>
</feature>
<dbReference type="PANTHER" id="PTHR45786:SF74">
    <property type="entry name" value="ATP-DEPENDENT DNA HELICASE"/>
    <property type="match status" value="1"/>
</dbReference>
<evidence type="ECO:0000313" key="5">
    <source>
        <dbReference type="RefSeq" id="XP_058983662.1"/>
    </source>
</evidence>
<sequence length="710" mass="83528">MPPKKSSLGKKTKGSLVQQSLRSQETPQEREFRLTNERNRASTSRAAETLEHYNARLGTQRVFASTSRINETPNKENERLSKQRIRSSRLRAHEAPEQRQERLQNQQTRSSRLRAQEAPEQRQIRLQSQQIRSSRLRAHEAPEQRQVRLQNQQITSSTLRAQETPEQHQIRLSNQYDRTLWLRSIETTAQHDLRLSSQRSRSSSVRANEVQSEREGRLRNGRLRVANVRSNETPEERDRRLRNERSRVARMRDNETLEERNAHRIYNQRRIQNRLNVYERIAFNYDPNMDYTDDDLVSIGQMDNVCNYCNALKYKNEPPGICCGNGKIVLPELRPPPQPLLSLMTSFGATNVVREHFMPTFRVQGQIYHRMGSLLPTRDHKYVQIYFMGQADDLDQVQQRRQYNPETRERIVAELQLMLHENNELVRTFKKANDDLQLLPNHQVVIHADKIPAGEHQGRYNAPTANDVAILMVGDPVAHRDIIVRRYDDRVNRISETHRSYDALQYPVIFPYGDDGYHFEIRQINPVTNVPTSKKVSSMNFYAYRIMIRQNATNHILNCRELFHQYIVDMYAKIETERLMYIRHHQSKLRADDYIHLRDALNNHNDINPNDLGQAVILPASFTGSPRHMQEYTQDAMVYVRSYGRPDLFITFTCNPKWEEITSALSSGQTSVHRHDIIARVFRQKLMSLMDFMVKLRVFGETRCWMYTQE</sequence>
<feature type="compositionally biased region" description="Polar residues" evidence="1">
    <location>
        <begin position="17"/>
        <end position="26"/>
    </location>
</feature>
<evidence type="ECO:0000256" key="1">
    <source>
        <dbReference type="SAM" id="MobiDB-lite"/>
    </source>
</evidence>
<feature type="compositionally biased region" description="Basic and acidic residues" evidence="1">
    <location>
        <begin position="114"/>
        <end position="123"/>
    </location>
</feature>
<evidence type="ECO:0000313" key="4">
    <source>
        <dbReference type="Proteomes" id="UP001652621"/>
    </source>
</evidence>
<dbReference type="RefSeq" id="XP_058983662.1">
    <property type="nucleotide sequence ID" value="XM_059127679.1"/>
</dbReference>
<name>A0ABM3VCZ7_MUSDO</name>
<feature type="region of interest" description="Disordered" evidence="1">
    <location>
        <begin position="1"/>
        <end position="46"/>
    </location>
</feature>
<dbReference type="GeneID" id="109611748"/>
<feature type="compositionally biased region" description="Basic and acidic residues" evidence="1">
    <location>
        <begin position="91"/>
        <end position="102"/>
    </location>
</feature>
<feature type="domain" description="Helitron helicase-like" evidence="2">
    <location>
        <begin position="541"/>
        <end position="710"/>
    </location>
</feature>
<feature type="region of interest" description="Disordered" evidence="1">
    <location>
        <begin position="228"/>
        <end position="247"/>
    </location>
</feature>
<feature type="region of interest" description="Disordered" evidence="1">
    <location>
        <begin position="64"/>
        <end position="144"/>
    </location>
</feature>
<reference evidence="5" key="1">
    <citation type="submission" date="2025-08" db="UniProtKB">
        <authorList>
            <consortium name="RefSeq"/>
        </authorList>
    </citation>
    <scope>IDENTIFICATION</scope>
    <source>
        <strain evidence="5">Aabys</strain>
        <tissue evidence="5">Whole body</tissue>
    </source>
</reference>
<dbReference type="PANTHER" id="PTHR45786">
    <property type="entry name" value="DNA BINDING PROTEIN-LIKE"/>
    <property type="match status" value="1"/>
</dbReference>
<gene>
    <name evidence="5" type="primary">LOC109611748</name>
</gene>
<dbReference type="Pfam" id="PF21107">
    <property type="entry name" value="STPRs"/>
    <property type="match status" value="1"/>
</dbReference>
<feature type="region of interest" description="Disordered" evidence="1">
    <location>
        <begin position="193"/>
        <end position="220"/>
    </location>
</feature>
<keyword evidence="4" id="KW-1185">Reference proteome</keyword>
<protein>
    <submittedName>
        <fullName evidence="5">Uncharacterized protein LOC109611748</fullName>
    </submittedName>
</protein>
<dbReference type="InterPro" id="IPR025476">
    <property type="entry name" value="Helitron_helicase-like"/>
</dbReference>
<evidence type="ECO:0000259" key="2">
    <source>
        <dbReference type="Pfam" id="PF14214"/>
    </source>
</evidence>